<dbReference type="EMBL" id="JBBPBM010000200">
    <property type="protein sequence ID" value="KAK8500886.1"/>
    <property type="molecule type" value="Genomic_DNA"/>
</dbReference>
<reference evidence="1 2" key="1">
    <citation type="journal article" date="2024" name="G3 (Bethesda)">
        <title>Genome assembly of Hibiscus sabdariffa L. provides insights into metabolisms of medicinal natural products.</title>
        <authorList>
            <person name="Kim T."/>
        </authorList>
    </citation>
    <scope>NUCLEOTIDE SEQUENCE [LARGE SCALE GENOMIC DNA]</scope>
    <source>
        <strain evidence="1">TK-2024</strain>
        <tissue evidence="1">Old leaves</tissue>
    </source>
</reference>
<name>A0ABR2B2B9_9ROSI</name>
<keyword evidence="2" id="KW-1185">Reference proteome</keyword>
<dbReference type="InterPro" id="IPR053085">
    <property type="entry name" value="Jasmonate-induced_protein"/>
</dbReference>
<sequence>MAAPRRKVGPAIYTEVYFNNVTDNDLSTYDKKDWYGTGNQPLNVPSLQTRYFKHMADSYVGSSEGGAVFVIKQNIKWVVVWRNMMNEDNKVYTEITTDTNINWDFYQTKVKASSNHAEATKLGYKATVDIEPYEVTPNMNAKLEETASP</sequence>
<comment type="caution">
    <text evidence="1">The sequence shown here is derived from an EMBL/GenBank/DDBJ whole genome shotgun (WGS) entry which is preliminary data.</text>
</comment>
<accession>A0ABR2B2B9</accession>
<evidence type="ECO:0000313" key="1">
    <source>
        <dbReference type="EMBL" id="KAK8500886.1"/>
    </source>
</evidence>
<protein>
    <submittedName>
        <fullName evidence="1">Uncharacterized protein</fullName>
    </submittedName>
</protein>
<evidence type="ECO:0000313" key="2">
    <source>
        <dbReference type="Proteomes" id="UP001472677"/>
    </source>
</evidence>
<dbReference type="PANTHER" id="PTHR36482:SF8">
    <property type="match status" value="1"/>
</dbReference>
<dbReference type="Proteomes" id="UP001472677">
    <property type="component" value="Unassembled WGS sequence"/>
</dbReference>
<organism evidence="1 2">
    <name type="scientific">Hibiscus sabdariffa</name>
    <name type="common">roselle</name>
    <dbReference type="NCBI Taxonomy" id="183260"/>
    <lineage>
        <taxon>Eukaryota</taxon>
        <taxon>Viridiplantae</taxon>
        <taxon>Streptophyta</taxon>
        <taxon>Embryophyta</taxon>
        <taxon>Tracheophyta</taxon>
        <taxon>Spermatophyta</taxon>
        <taxon>Magnoliopsida</taxon>
        <taxon>eudicotyledons</taxon>
        <taxon>Gunneridae</taxon>
        <taxon>Pentapetalae</taxon>
        <taxon>rosids</taxon>
        <taxon>malvids</taxon>
        <taxon>Malvales</taxon>
        <taxon>Malvaceae</taxon>
        <taxon>Malvoideae</taxon>
        <taxon>Hibiscus</taxon>
    </lineage>
</organism>
<proteinExistence type="predicted"/>
<dbReference type="PANTHER" id="PTHR36482">
    <property type="entry name" value="OSJNBA0024J22.15 PROTEIN"/>
    <property type="match status" value="1"/>
</dbReference>
<gene>
    <name evidence="1" type="ORF">V6N12_009572</name>
</gene>